<accession>A0ABW0JFQ2</accession>
<evidence type="ECO:0000313" key="3">
    <source>
        <dbReference type="EMBL" id="MFC5431863.1"/>
    </source>
</evidence>
<dbReference type="RefSeq" id="WP_377715458.1">
    <property type="nucleotide sequence ID" value="NZ_JBHSMP010000042.1"/>
</dbReference>
<comment type="caution">
    <text evidence="3">The sequence shown here is derived from an EMBL/GenBank/DDBJ whole genome shotgun (WGS) entry which is preliminary data.</text>
</comment>
<dbReference type="InterPro" id="IPR035897">
    <property type="entry name" value="Toll_tir_struct_dom_sf"/>
</dbReference>
<dbReference type="Gene3D" id="3.40.50.10140">
    <property type="entry name" value="Toll/interleukin-1 receptor homology (TIR) domain"/>
    <property type="match status" value="1"/>
</dbReference>
<keyword evidence="4" id="KW-1185">Reference proteome</keyword>
<reference evidence="4" key="1">
    <citation type="journal article" date="2019" name="Int. J. Syst. Evol. Microbiol.">
        <title>The Global Catalogue of Microorganisms (GCM) 10K type strain sequencing project: providing services to taxonomists for standard genome sequencing and annotation.</title>
        <authorList>
            <consortium name="The Broad Institute Genomics Platform"/>
            <consortium name="The Broad Institute Genome Sequencing Center for Infectious Disease"/>
            <person name="Wu L."/>
            <person name="Ma J."/>
        </authorList>
    </citation>
    <scope>NUCLEOTIDE SEQUENCE [LARGE SCALE GENOMIC DNA]</scope>
    <source>
        <strain evidence="4">CCUG 56042</strain>
    </source>
</reference>
<evidence type="ECO:0000259" key="2">
    <source>
        <dbReference type="PROSITE" id="PS50104"/>
    </source>
</evidence>
<dbReference type="SUPFAM" id="SSF52200">
    <property type="entry name" value="Toll/Interleukin receptor TIR domain"/>
    <property type="match status" value="1"/>
</dbReference>
<proteinExistence type="predicted"/>
<organism evidence="3 4">
    <name type="scientific">Paraburkholderia denitrificans</name>
    <dbReference type="NCBI Taxonomy" id="694025"/>
    <lineage>
        <taxon>Bacteria</taxon>
        <taxon>Pseudomonadati</taxon>
        <taxon>Pseudomonadota</taxon>
        <taxon>Betaproteobacteria</taxon>
        <taxon>Burkholderiales</taxon>
        <taxon>Burkholderiaceae</taxon>
        <taxon>Paraburkholderia</taxon>
    </lineage>
</organism>
<dbReference type="Proteomes" id="UP001596103">
    <property type="component" value="Unassembled WGS sequence"/>
</dbReference>
<dbReference type="EMBL" id="JBHSMP010000042">
    <property type="protein sequence ID" value="MFC5431863.1"/>
    <property type="molecule type" value="Genomic_DNA"/>
</dbReference>
<name>A0ABW0JFQ2_9BURK</name>
<dbReference type="InterPro" id="IPR000157">
    <property type="entry name" value="TIR_dom"/>
</dbReference>
<sequence>MKDTIFISHATPEDNAFTRWLGSKLELVGYKVWHGLARLKGGDIFWEKIESAIRNDSFRFLAVVSTVAVGKSGVKDEWAVAATIEKSLPGFVIPLRIDHFDFQLFPITIHRKNAIDFANGWHKGLASLLDTLEEVKVPKVSTPDPALARHWLAEMKEGAILRTEHPEKLDSTWLPVLSLPPSLETARFLGSERKIKLTQENVVLPWFEHEDRIVGFAKGADLVTLMAKSAMLKTAGAIDTKTFIEEGSALGDKPVSKSEARKRVANLVRQAWELAMEAKGLGIHEQSGGRKVFYVTPELTKGERIAFVDVDGRTRKKALHGRSEKRKANWSYAVGMVPAFDDPWRIELRSTIVFTDEQGKPMDAPAKAHRLRMSFCRSWWNDRWRGFLRAFLTLVADDQSAIRLPVGSDRHIVIGATPIVFTAPAGLSDLTPSIDIDAVEEPDEDLDDLDEVEEDEATR</sequence>
<protein>
    <submittedName>
        <fullName evidence="3">Toll/interleukin-1 receptor domain-containing protein</fullName>
    </submittedName>
</protein>
<gene>
    <name evidence="3" type="ORF">ACFPTO_24170</name>
</gene>
<evidence type="ECO:0000313" key="4">
    <source>
        <dbReference type="Proteomes" id="UP001596103"/>
    </source>
</evidence>
<dbReference type="PROSITE" id="PS50104">
    <property type="entry name" value="TIR"/>
    <property type="match status" value="1"/>
</dbReference>
<feature type="region of interest" description="Disordered" evidence="1">
    <location>
        <begin position="439"/>
        <end position="459"/>
    </location>
</feature>
<keyword evidence="3" id="KW-0675">Receptor</keyword>
<dbReference type="Pfam" id="PF13676">
    <property type="entry name" value="TIR_2"/>
    <property type="match status" value="1"/>
</dbReference>
<evidence type="ECO:0000256" key="1">
    <source>
        <dbReference type="SAM" id="MobiDB-lite"/>
    </source>
</evidence>
<feature type="domain" description="TIR" evidence="2">
    <location>
        <begin position="1"/>
        <end position="155"/>
    </location>
</feature>